<keyword evidence="2" id="KW-0560">Oxidoreductase</keyword>
<evidence type="ECO:0000313" key="6">
    <source>
        <dbReference type="Proteomes" id="UP000290567"/>
    </source>
</evidence>
<evidence type="ECO:0000313" key="5">
    <source>
        <dbReference type="EMBL" id="GCF95853.1"/>
    </source>
</evidence>
<evidence type="ECO:0000256" key="3">
    <source>
        <dbReference type="ARBA" id="ARBA00023027"/>
    </source>
</evidence>
<keyword evidence="3" id="KW-0520">NAD</keyword>
<dbReference type="SUPFAM" id="SSF52283">
    <property type="entry name" value="Formate/glycerate dehydrogenase catalytic domain-like"/>
    <property type="match status" value="1"/>
</dbReference>
<sequence length="338" mass="37598">MAKCLAIADLFIDQEMMENGLALLEEKGITVEVKNWQHEDLEALQKDNITLEKQGSEAVDLSEELLAGIEEYDYIITQFAPIGKKVIDRAKNLKFIGVLRAGIENVNRSYAEEKGITVFNTPGRSETSVSEYAVGLMLSEIRNIARADRKLRNGEWEKYYPNGVLAPELKESVVGLVGYGAIGQKVANLVRPFGGKIIFFDDYFTGETPDTQVSLEELVRQADIISMHYRLTPETKNMLNKEHFKKMKSNAVVINSARSGLINEQDLIEALQTKEITGAAVDVFEQEPLPADHPYLTLENVTITPHIAGSTIGNFANSPKILAARMVNEYLPTSMSTN</sequence>
<accession>A0A4P5PTP8</accession>
<keyword evidence="6" id="KW-1185">Reference proteome</keyword>
<gene>
    <name evidence="5" type="ORF">NRIC_37440</name>
</gene>
<dbReference type="SUPFAM" id="SSF51735">
    <property type="entry name" value="NAD(P)-binding Rossmann-fold domains"/>
    <property type="match status" value="1"/>
</dbReference>
<dbReference type="Pfam" id="PF02826">
    <property type="entry name" value="2-Hacid_dh_C"/>
    <property type="match status" value="1"/>
</dbReference>
<dbReference type="CDD" id="cd12171">
    <property type="entry name" value="2-Hacid_dh_10"/>
    <property type="match status" value="1"/>
</dbReference>
<dbReference type="AlphaFoldDB" id="A0A4P5PTP8"/>
<reference evidence="6" key="1">
    <citation type="submission" date="2019-02" db="EMBL/GenBank/DDBJ databases">
        <title>Draft genome sequence of Enterococcus sp. Gos25-1.</title>
        <authorList>
            <person name="Tanaka N."/>
            <person name="Shiwa Y."/>
            <person name="Fujita N."/>
        </authorList>
    </citation>
    <scope>NUCLEOTIDE SEQUENCE [LARGE SCALE GENOMIC DNA]</scope>
    <source>
        <strain evidence="6">Gos25-1</strain>
    </source>
</reference>
<comment type="caution">
    <text evidence="5">The sequence shown here is derived from an EMBL/GenBank/DDBJ whole genome shotgun (WGS) entry which is preliminary data.</text>
</comment>
<dbReference type="Gene3D" id="3.40.50.720">
    <property type="entry name" value="NAD(P)-binding Rossmann-like Domain"/>
    <property type="match status" value="2"/>
</dbReference>
<organism evidence="5 6">
    <name type="scientific">Enterococcus florum</name>
    <dbReference type="NCBI Taxonomy" id="2480627"/>
    <lineage>
        <taxon>Bacteria</taxon>
        <taxon>Bacillati</taxon>
        <taxon>Bacillota</taxon>
        <taxon>Bacilli</taxon>
        <taxon>Lactobacillales</taxon>
        <taxon>Enterococcaceae</taxon>
        <taxon>Enterococcus</taxon>
    </lineage>
</organism>
<evidence type="ECO:0000256" key="1">
    <source>
        <dbReference type="ARBA" id="ARBA00005854"/>
    </source>
</evidence>
<dbReference type="FunFam" id="3.40.50.720:FF:000203">
    <property type="entry name" value="D-3-phosphoglycerate dehydrogenase (SerA)"/>
    <property type="match status" value="1"/>
</dbReference>
<dbReference type="OrthoDB" id="9805416at2"/>
<feature type="domain" description="D-isomer specific 2-hydroxyacid dehydrogenase NAD-binding" evidence="4">
    <location>
        <begin position="134"/>
        <end position="308"/>
    </location>
</feature>
<protein>
    <recommendedName>
        <fullName evidence="4">D-isomer specific 2-hydroxyacid dehydrogenase NAD-binding domain-containing protein</fullName>
    </recommendedName>
</protein>
<dbReference type="EMBL" id="BJCC01000042">
    <property type="protein sequence ID" value="GCF95853.1"/>
    <property type="molecule type" value="Genomic_DNA"/>
</dbReference>
<dbReference type="InterPro" id="IPR006140">
    <property type="entry name" value="D-isomer_DH_NAD-bd"/>
</dbReference>
<evidence type="ECO:0000256" key="2">
    <source>
        <dbReference type="ARBA" id="ARBA00023002"/>
    </source>
</evidence>
<dbReference type="PANTHER" id="PTHR42789:SF1">
    <property type="entry name" value="D-ISOMER SPECIFIC 2-HYDROXYACID DEHYDROGENASE FAMILY PROTEIN (AFU_ORTHOLOGUE AFUA_6G10090)"/>
    <property type="match status" value="1"/>
</dbReference>
<dbReference type="GO" id="GO:0016616">
    <property type="term" value="F:oxidoreductase activity, acting on the CH-OH group of donors, NAD or NADP as acceptor"/>
    <property type="evidence" value="ECO:0007669"/>
    <property type="project" value="InterPro"/>
</dbReference>
<dbReference type="InterPro" id="IPR050857">
    <property type="entry name" value="D-2-hydroxyacid_DH"/>
</dbReference>
<name>A0A4P5PTP8_9ENTE</name>
<dbReference type="Proteomes" id="UP000290567">
    <property type="component" value="Unassembled WGS sequence"/>
</dbReference>
<dbReference type="InterPro" id="IPR036291">
    <property type="entry name" value="NAD(P)-bd_dom_sf"/>
</dbReference>
<dbReference type="GO" id="GO:0051287">
    <property type="term" value="F:NAD binding"/>
    <property type="evidence" value="ECO:0007669"/>
    <property type="project" value="InterPro"/>
</dbReference>
<dbReference type="RefSeq" id="WP_146624224.1">
    <property type="nucleotide sequence ID" value="NZ_BJCC01000042.1"/>
</dbReference>
<dbReference type="PANTHER" id="PTHR42789">
    <property type="entry name" value="D-ISOMER SPECIFIC 2-HYDROXYACID DEHYDROGENASE FAMILY PROTEIN (AFU_ORTHOLOGUE AFUA_6G10090)"/>
    <property type="match status" value="1"/>
</dbReference>
<comment type="similarity">
    <text evidence="1">Belongs to the D-isomer specific 2-hydroxyacid dehydrogenase family.</text>
</comment>
<proteinExistence type="inferred from homology"/>
<evidence type="ECO:0000259" key="4">
    <source>
        <dbReference type="Pfam" id="PF02826"/>
    </source>
</evidence>